<sequence>MSDDTGTAGTGSEGRPRVAVFRPDDERLARAVDLLDSLGVTPVGDPMLAVDPTGETPREDADFAVLTSKTGVELVADAGWTPEGTTLCAIGEATAGVLREHGYTVDVVPEEFSSSGLVAALADRVGGTRVEVARSDHGSAVLTDGLNDAGAFVHETTLYRLTRPPESGVSADFAASGDLDAALFTSSLTVQHFLDAAAERGVHDEALVGLGDAVVATIGAPTRETAEAAGIDVDLVPETADFEALARAAVATLSGASPNA</sequence>
<comment type="caution">
    <text evidence="2">The sequence shown here is derived from an EMBL/GenBank/DDBJ whole genome shotgun (WGS) entry which is preliminary data.</text>
</comment>
<dbReference type="Pfam" id="PF02602">
    <property type="entry name" value="HEM4"/>
    <property type="match status" value="1"/>
</dbReference>
<dbReference type="SUPFAM" id="SSF69618">
    <property type="entry name" value="HemD-like"/>
    <property type="match status" value="1"/>
</dbReference>
<proteinExistence type="predicted"/>
<dbReference type="Gene3D" id="3.40.50.10090">
    <property type="match status" value="2"/>
</dbReference>
<dbReference type="CDD" id="cd06578">
    <property type="entry name" value="HemD"/>
    <property type="match status" value="1"/>
</dbReference>
<keyword evidence="2" id="KW-0456">Lyase</keyword>
<dbReference type="InterPro" id="IPR036108">
    <property type="entry name" value="4pyrrol_syn_uPrphyn_synt_sf"/>
</dbReference>
<name>A0A6B0GI76_9EURY</name>
<dbReference type="InterPro" id="IPR003754">
    <property type="entry name" value="4pyrrol_synth_uPrphyn_synth"/>
</dbReference>
<dbReference type="Proteomes" id="UP000451471">
    <property type="component" value="Unassembled WGS sequence"/>
</dbReference>
<dbReference type="RefSeq" id="WP_368279963.1">
    <property type="nucleotide sequence ID" value="NZ_WSZK01000015.1"/>
</dbReference>
<feature type="domain" description="Tetrapyrrole biosynthesis uroporphyrinogen III synthase" evidence="1">
    <location>
        <begin position="32"/>
        <end position="246"/>
    </location>
</feature>
<gene>
    <name evidence="2" type="ORF">GQS65_08065</name>
</gene>
<dbReference type="NCBIfam" id="NF004587">
    <property type="entry name" value="PRK05928.2-5"/>
    <property type="match status" value="1"/>
</dbReference>
<dbReference type="PANTHER" id="PTHR40082:SF1">
    <property type="entry name" value="BLR5956 PROTEIN"/>
    <property type="match status" value="1"/>
</dbReference>
<evidence type="ECO:0000313" key="3">
    <source>
        <dbReference type="Proteomes" id="UP000451471"/>
    </source>
</evidence>
<organism evidence="2 3">
    <name type="scientific">Halomarina oriensis</name>
    <dbReference type="NCBI Taxonomy" id="671145"/>
    <lineage>
        <taxon>Archaea</taxon>
        <taxon>Methanobacteriati</taxon>
        <taxon>Methanobacteriota</taxon>
        <taxon>Stenosarchaea group</taxon>
        <taxon>Halobacteria</taxon>
        <taxon>Halobacteriales</taxon>
        <taxon>Natronomonadaceae</taxon>
        <taxon>Halomarina</taxon>
    </lineage>
</organism>
<protein>
    <submittedName>
        <fullName evidence="2">Uroporphyrinogen-III synthase</fullName>
        <ecNumber evidence="2">4.2.1.75</ecNumber>
    </submittedName>
</protein>
<dbReference type="EC" id="4.2.1.75" evidence="2"/>
<dbReference type="GO" id="GO:0004852">
    <property type="term" value="F:uroporphyrinogen-III synthase activity"/>
    <property type="evidence" value="ECO:0007669"/>
    <property type="project" value="UniProtKB-EC"/>
</dbReference>
<evidence type="ECO:0000313" key="2">
    <source>
        <dbReference type="EMBL" id="MWG34444.1"/>
    </source>
</evidence>
<dbReference type="PANTHER" id="PTHR40082">
    <property type="entry name" value="BLR5956 PROTEIN"/>
    <property type="match status" value="1"/>
</dbReference>
<dbReference type="EMBL" id="WSZK01000015">
    <property type="protein sequence ID" value="MWG34444.1"/>
    <property type="molecule type" value="Genomic_DNA"/>
</dbReference>
<accession>A0A6B0GI76</accession>
<reference evidence="2 3" key="1">
    <citation type="submission" date="2019-12" db="EMBL/GenBank/DDBJ databases">
        <title>Halocatena pleomorpha gen. nov. sp. nov., an extremely halophilic archaeon of family Halobacteriaceae isolated from saltpan soil.</title>
        <authorList>
            <person name="Pal Y."/>
            <person name="Verma A."/>
            <person name="Krishnamurthi S."/>
            <person name="Kumar P."/>
        </authorList>
    </citation>
    <scope>NUCLEOTIDE SEQUENCE [LARGE SCALE GENOMIC DNA]</scope>
    <source>
        <strain evidence="2 3">JCM 16495</strain>
    </source>
</reference>
<dbReference type="AlphaFoldDB" id="A0A6B0GI76"/>
<dbReference type="InterPro" id="IPR039793">
    <property type="entry name" value="UROS/Hem4"/>
</dbReference>
<keyword evidence="3" id="KW-1185">Reference proteome</keyword>
<evidence type="ECO:0000259" key="1">
    <source>
        <dbReference type="Pfam" id="PF02602"/>
    </source>
</evidence>
<dbReference type="GO" id="GO:0006780">
    <property type="term" value="P:uroporphyrinogen III biosynthetic process"/>
    <property type="evidence" value="ECO:0007669"/>
    <property type="project" value="InterPro"/>
</dbReference>